<name>A0ABV6KZW3_9SPHI</name>
<dbReference type="EMBL" id="JBHLTS010000004">
    <property type="protein sequence ID" value="MFC0512946.1"/>
    <property type="molecule type" value="Genomic_DNA"/>
</dbReference>
<dbReference type="Proteomes" id="UP001589828">
    <property type="component" value="Unassembled WGS sequence"/>
</dbReference>
<evidence type="ECO:0000313" key="2">
    <source>
        <dbReference type="Proteomes" id="UP001589828"/>
    </source>
</evidence>
<accession>A0ABV6KZW3</accession>
<comment type="caution">
    <text evidence="1">The sequence shown here is derived from an EMBL/GenBank/DDBJ whole genome shotgun (WGS) entry which is preliminary data.</text>
</comment>
<reference evidence="1 2" key="1">
    <citation type="submission" date="2024-09" db="EMBL/GenBank/DDBJ databases">
        <authorList>
            <person name="Sun Q."/>
            <person name="Mori K."/>
        </authorList>
    </citation>
    <scope>NUCLEOTIDE SEQUENCE [LARGE SCALE GENOMIC DNA]</scope>
    <source>
        <strain evidence="1 2">NCAIM B.02415</strain>
    </source>
</reference>
<gene>
    <name evidence="1" type="ORF">ACFFGT_02005</name>
</gene>
<dbReference type="RefSeq" id="WP_377020821.1">
    <property type="nucleotide sequence ID" value="NZ_JBHLTS010000004.1"/>
</dbReference>
<proteinExistence type="predicted"/>
<organism evidence="1 2">
    <name type="scientific">Mucilaginibacter angelicae</name>
    <dbReference type="NCBI Taxonomy" id="869718"/>
    <lineage>
        <taxon>Bacteria</taxon>
        <taxon>Pseudomonadati</taxon>
        <taxon>Bacteroidota</taxon>
        <taxon>Sphingobacteriia</taxon>
        <taxon>Sphingobacteriales</taxon>
        <taxon>Sphingobacteriaceae</taxon>
        <taxon>Mucilaginibacter</taxon>
    </lineage>
</organism>
<protein>
    <submittedName>
        <fullName evidence="1">Uncharacterized protein</fullName>
    </submittedName>
</protein>
<sequence length="159" mass="18163">MKRTILTLGLATIFIGKLFAQTDKEDVNIALALLNKNKKEVISQSIPLNTNQEKPFWECYDQYENEYNALLKKRIELIGKFTENYGALNDTLATSVAEGMIKNTGELNDLHHKYFKKFQKITGGVKAATLYQIELYIQTAIQFDVQRQLPIIDGLSNMK</sequence>
<evidence type="ECO:0000313" key="1">
    <source>
        <dbReference type="EMBL" id="MFC0512946.1"/>
    </source>
</evidence>
<keyword evidence="2" id="KW-1185">Reference proteome</keyword>